<dbReference type="Proteomes" id="UP000546464">
    <property type="component" value="Unassembled WGS sequence"/>
</dbReference>
<keyword evidence="2" id="KW-1185">Reference proteome</keyword>
<evidence type="ECO:0000313" key="2">
    <source>
        <dbReference type="Proteomes" id="UP000546464"/>
    </source>
</evidence>
<dbReference type="RefSeq" id="WP_185677011.1">
    <property type="nucleotide sequence ID" value="NZ_JACHVB010000060.1"/>
</dbReference>
<comment type="caution">
    <text evidence="1">The sequence shown here is derived from an EMBL/GenBank/DDBJ whole genome shotgun (WGS) entry which is preliminary data.</text>
</comment>
<evidence type="ECO:0000313" key="1">
    <source>
        <dbReference type="EMBL" id="MBC2596095.1"/>
    </source>
</evidence>
<dbReference type="AlphaFoldDB" id="A0A842HH84"/>
<gene>
    <name evidence="1" type="ORF">H5P28_17645</name>
</gene>
<protein>
    <submittedName>
        <fullName evidence="1">Uncharacterized protein</fullName>
    </submittedName>
</protein>
<accession>A0A842HH84</accession>
<dbReference type="EMBL" id="JACHVB010000060">
    <property type="protein sequence ID" value="MBC2596095.1"/>
    <property type="molecule type" value="Genomic_DNA"/>
</dbReference>
<reference evidence="1 2" key="1">
    <citation type="submission" date="2020-07" db="EMBL/GenBank/DDBJ databases">
        <authorList>
            <person name="Feng X."/>
        </authorList>
    </citation>
    <scope>NUCLEOTIDE SEQUENCE [LARGE SCALE GENOMIC DNA]</scope>
    <source>
        <strain evidence="1 2">JCM31066</strain>
    </source>
</reference>
<name>A0A842HH84_9BACT</name>
<organism evidence="1 2">
    <name type="scientific">Ruficoccus amylovorans</name>
    <dbReference type="NCBI Taxonomy" id="1804625"/>
    <lineage>
        <taxon>Bacteria</taxon>
        <taxon>Pseudomonadati</taxon>
        <taxon>Verrucomicrobiota</taxon>
        <taxon>Opitutia</taxon>
        <taxon>Puniceicoccales</taxon>
        <taxon>Cerasicoccaceae</taxon>
        <taxon>Ruficoccus</taxon>
    </lineage>
</organism>
<sequence length="140" mass="15910">MKKVGKFIAVFLLCVLSYWGGAFFHGHRYEEREIQAIPFEFGEIKVVSGVDRSGPDLLPMGAEWIQFTGEEPLDYAVILFRSDMRVKSPKPQLQHLVVNGKDISWDDTNYSYRLHIDWLSASPLENSRSGMVDATEAASR</sequence>
<proteinExistence type="predicted"/>